<dbReference type="EMBL" id="KN846952">
    <property type="protein sequence ID" value="KIV81369.1"/>
    <property type="molecule type" value="Genomic_DNA"/>
</dbReference>
<evidence type="ECO:0000313" key="4">
    <source>
        <dbReference type="Proteomes" id="UP000053599"/>
    </source>
</evidence>
<gene>
    <name evidence="3" type="ORF">PV11_03560</name>
</gene>
<dbReference type="PROSITE" id="PS50234">
    <property type="entry name" value="VWFA"/>
    <property type="match status" value="1"/>
</dbReference>
<dbReference type="SMART" id="SM00327">
    <property type="entry name" value="VWA"/>
    <property type="match status" value="1"/>
</dbReference>
<dbReference type="Gene3D" id="3.40.50.410">
    <property type="entry name" value="von Willebrand factor, type A domain"/>
    <property type="match status" value="1"/>
</dbReference>
<evidence type="ECO:0000256" key="1">
    <source>
        <dbReference type="SAM" id="MobiDB-lite"/>
    </source>
</evidence>
<dbReference type="SUPFAM" id="SSF53300">
    <property type="entry name" value="vWA-like"/>
    <property type="match status" value="1"/>
</dbReference>
<name>A0A0D1YK31_9EURO</name>
<dbReference type="InterPro" id="IPR036465">
    <property type="entry name" value="vWFA_dom_sf"/>
</dbReference>
<dbReference type="STRING" id="1016849.A0A0D1YK31"/>
<feature type="region of interest" description="Disordered" evidence="1">
    <location>
        <begin position="1"/>
        <end position="90"/>
    </location>
</feature>
<protein>
    <recommendedName>
        <fullName evidence="2">VWFA domain-containing protein</fullName>
    </recommendedName>
</protein>
<dbReference type="Proteomes" id="UP000053599">
    <property type="component" value="Unassembled WGS sequence"/>
</dbReference>
<reference evidence="3 4" key="1">
    <citation type="submission" date="2015-01" db="EMBL/GenBank/DDBJ databases">
        <title>The Genome Sequence of Exophiala sideris CBS121828.</title>
        <authorList>
            <consortium name="The Broad Institute Genomics Platform"/>
            <person name="Cuomo C."/>
            <person name="de Hoog S."/>
            <person name="Gorbushina A."/>
            <person name="Stielow B."/>
            <person name="Teixiera M."/>
            <person name="Abouelleil A."/>
            <person name="Chapman S.B."/>
            <person name="Priest M."/>
            <person name="Young S.K."/>
            <person name="Wortman J."/>
            <person name="Nusbaum C."/>
            <person name="Birren B."/>
        </authorList>
    </citation>
    <scope>NUCLEOTIDE SEQUENCE [LARGE SCALE GENOMIC DNA]</scope>
    <source>
        <strain evidence="3 4">CBS 121828</strain>
    </source>
</reference>
<dbReference type="HOGENOM" id="CLU_040578_0_0_1"/>
<sequence>MENPIIMPRNSFHSQTSSSSASRVRDSMSFFKRLSSKRSSSNASAQSVPKPQPPLLGRRNNNNANTPFATTMPTRRPRPAENMGAPPPYTAAPYSPADVASSMQVGDDSPYAFLREFDTVFLIDDSGSMAGRSWRETSAALSAIAPVCTAHDADGIDIYFLNHRNPNSHLGGYTNVTTTQGVQNLFQSVRPLGGTPTGTRLNQILKPYLVEVAASLERQAHGHEATVKPLNIIVITDGVPSDDVEMVIVNAAKKLDKFGAEPWQVGIQFFQVGREPEAAENLRELDDSLSEQYNIRDMVDTVPWNGEEGQELTAQGLLKVCLGSVVRRWDRKAL</sequence>
<organism evidence="3 4">
    <name type="scientific">Exophiala sideris</name>
    <dbReference type="NCBI Taxonomy" id="1016849"/>
    <lineage>
        <taxon>Eukaryota</taxon>
        <taxon>Fungi</taxon>
        <taxon>Dikarya</taxon>
        <taxon>Ascomycota</taxon>
        <taxon>Pezizomycotina</taxon>
        <taxon>Eurotiomycetes</taxon>
        <taxon>Chaetothyriomycetidae</taxon>
        <taxon>Chaetothyriales</taxon>
        <taxon>Herpotrichiellaceae</taxon>
        <taxon>Exophiala</taxon>
    </lineage>
</organism>
<dbReference type="InterPro" id="IPR002035">
    <property type="entry name" value="VWF_A"/>
</dbReference>
<evidence type="ECO:0000313" key="3">
    <source>
        <dbReference type="EMBL" id="KIV81369.1"/>
    </source>
</evidence>
<dbReference type="AlphaFoldDB" id="A0A0D1YK31"/>
<dbReference type="OrthoDB" id="2142040at2759"/>
<feature type="domain" description="VWFA" evidence="2">
    <location>
        <begin position="118"/>
        <end position="285"/>
    </location>
</feature>
<accession>A0A0D1YK31</accession>
<dbReference type="PANTHER" id="PTHR34706">
    <property type="entry name" value="SLR1338 PROTEIN"/>
    <property type="match status" value="1"/>
</dbReference>
<proteinExistence type="predicted"/>
<dbReference type="PANTHER" id="PTHR34706:SF1">
    <property type="entry name" value="VWFA DOMAIN-CONTAINING PROTEIN"/>
    <property type="match status" value="1"/>
</dbReference>
<dbReference type="Pfam" id="PF00092">
    <property type="entry name" value="VWA"/>
    <property type="match status" value="1"/>
</dbReference>
<feature type="compositionally biased region" description="Low complexity" evidence="1">
    <location>
        <begin position="60"/>
        <end position="74"/>
    </location>
</feature>
<evidence type="ECO:0000259" key="2">
    <source>
        <dbReference type="PROSITE" id="PS50234"/>
    </source>
</evidence>
<feature type="compositionally biased region" description="Low complexity" evidence="1">
    <location>
        <begin position="9"/>
        <end position="47"/>
    </location>
</feature>